<evidence type="ECO:0000256" key="12">
    <source>
        <dbReference type="RuleBase" id="RU004520"/>
    </source>
</evidence>
<evidence type="ECO:0000313" key="13">
    <source>
        <dbReference type="EMBL" id="CAA7601053.1"/>
    </source>
</evidence>
<dbReference type="InterPro" id="IPR043131">
    <property type="entry name" value="BCAT-like_N"/>
</dbReference>
<evidence type="ECO:0000256" key="7">
    <source>
        <dbReference type="ARBA" id="ARBA00022679"/>
    </source>
</evidence>
<dbReference type="NCBIfam" id="TIGR01121">
    <property type="entry name" value="D_amino_aminoT"/>
    <property type="match status" value="1"/>
</dbReference>
<evidence type="ECO:0000256" key="4">
    <source>
        <dbReference type="ARBA" id="ARBA00012874"/>
    </source>
</evidence>
<dbReference type="SUPFAM" id="SSF56752">
    <property type="entry name" value="D-aminoacid aminotransferase-like PLP-dependent enzymes"/>
    <property type="match status" value="1"/>
</dbReference>
<organism evidence="13">
    <name type="scientific">Acididesulfobacillus acetoxydans</name>
    <dbReference type="NCBI Taxonomy" id="1561005"/>
    <lineage>
        <taxon>Bacteria</taxon>
        <taxon>Bacillati</taxon>
        <taxon>Bacillota</taxon>
        <taxon>Clostridia</taxon>
        <taxon>Eubacteriales</taxon>
        <taxon>Peptococcaceae</taxon>
        <taxon>Acididesulfobacillus</taxon>
    </lineage>
</organism>
<accession>A0A8S0VWN3</accession>
<dbReference type="EC" id="2.6.1.21" evidence="4 12"/>
<comment type="function">
    <text evidence="12">Acts on the D-isomers of alanine, leucine, aspartate, glutamate, aminobutyrate, norvaline and asparagine. The enzyme transfers an amino group from a substrate D-amino acid to the pyridoxal phosphate cofactor to form pyridoxamine and an alpha-keto acid in the first half-reaction.</text>
</comment>
<dbReference type="Gene3D" id="3.30.470.10">
    <property type="match status" value="1"/>
</dbReference>
<dbReference type="InterPro" id="IPR050571">
    <property type="entry name" value="Class-IV_PLP-Dep_Aminotrnsfr"/>
</dbReference>
<dbReference type="KEGG" id="aacx:DEACI_1706"/>
<dbReference type="EMBL" id="CDGJ01000036">
    <property type="protein sequence ID" value="CEJ06927.1"/>
    <property type="molecule type" value="Genomic_DNA"/>
</dbReference>
<comment type="similarity">
    <text evidence="2 10">Belongs to the class-IV pyridoxal-phosphate-dependent aminotransferase family.</text>
</comment>
<dbReference type="PANTHER" id="PTHR42743:SF10">
    <property type="entry name" value="D-ALANINE AMINOTRANSFERASE"/>
    <property type="match status" value="1"/>
</dbReference>
<dbReference type="Proteomes" id="UP001071230">
    <property type="component" value="Unassembled WGS sequence"/>
</dbReference>
<dbReference type="PROSITE" id="PS00770">
    <property type="entry name" value="AA_TRANSFER_CLASS_4"/>
    <property type="match status" value="1"/>
</dbReference>
<dbReference type="RefSeq" id="WP_240984628.1">
    <property type="nucleotide sequence ID" value="NZ_CDGJ01000036.1"/>
</dbReference>
<reference evidence="14" key="1">
    <citation type="submission" date="2014-11" db="EMBL/GenBank/DDBJ databases">
        <authorList>
            <person name="Hornung B.V."/>
        </authorList>
    </citation>
    <scope>NUCLEOTIDE SEQUENCE</scope>
    <source>
        <strain evidence="14">INE</strain>
    </source>
</reference>
<dbReference type="Pfam" id="PF01063">
    <property type="entry name" value="Aminotran_4"/>
    <property type="match status" value="1"/>
</dbReference>
<evidence type="ECO:0000313" key="15">
    <source>
        <dbReference type="Proteomes" id="UP001071230"/>
    </source>
</evidence>
<keyword evidence="8 11" id="KW-0663">Pyridoxal phosphate</keyword>
<comment type="subunit">
    <text evidence="3">Homodimer.</text>
</comment>
<dbReference type="InterPro" id="IPR018300">
    <property type="entry name" value="Aminotrans_IV_CS"/>
</dbReference>
<evidence type="ECO:0000256" key="10">
    <source>
        <dbReference type="RuleBase" id="RU004106"/>
    </source>
</evidence>
<evidence type="ECO:0000256" key="3">
    <source>
        <dbReference type="ARBA" id="ARBA00011738"/>
    </source>
</evidence>
<dbReference type="GO" id="GO:0030170">
    <property type="term" value="F:pyridoxal phosphate binding"/>
    <property type="evidence" value="ECO:0007669"/>
    <property type="project" value="InterPro"/>
</dbReference>
<dbReference type="InterPro" id="IPR001544">
    <property type="entry name" value="Aminotrans_IV"/>
</dbReference>
<evidence type="ECO:0000256" key="11">
    <source>
        <dbReference type="RuleBase" id="RU004516"/>
    </source>
</evidence>
<dbReference type="GO" id="GO:0005829">
    <property type="term" value="C:cytosol"/>
    <property type="evidence" value="ECO:0007669"/>
    <property type="project" value="TreeGrafter"/>
</dbReference>
<dbReference type="GO" id="GO:0047810">
    <property type="term" value="F:D-alanine-2-oxoglutarate aminotransferase activity"/>
    <property type="evidence" value="ECO:0007669"/>
    <property type="project" value="UniProtKB-EC"/>
</dbReference>
<sequence length="283" mass="30896">MPDIAWVNGQISEIGRAKVPLLDRGYLFGDGVYEVLRVYRGRPFALDEHMERLADSLAGVRINYPLVSERLRTLIDELVAQAGYAEASVYLQITRGASVRQHAFPAGCEPSLVLTVTKTQQPERGQQEGGVGVITVPDDRWAHCHIKSVNLLPNVLAKQKAREAGAFEAVFVRAGNRISEGSSSNIFAVKDGVMVTPPLDGHILPGVTRRMVLSIARQEGFPVREEDLPLEFLRQAEEVFLTGTTIEVLPVTKIGGTPLGSGIPGPVTRAIFQAFTRKTESQS</sequence>
<dbReference type="Gene3D" id="3.20.10.10">
    <property type="entry name" value="D-amino Acid Aminotransferase, subunit A, domain 2"/>
    <property type="match status" value="1"/>
</dbReference>
<dbReference type="PANTHER" id="PTHR42743">
    <property type="entry name" value="AMINO-ACID AMINOTRANSFERASE"/>
    <property type="match status" value="1"/>
</dbReference>
<comment type="cofactor">
    <cofactor evidence="1 11">
        <name>pyridoxal 5'-phosphate</name>
        <dbReference type="ChEBI" id="CHEBI:597326"/>
    </cofactor>
</comment>
<dbReference type="GO" id="GO:0008652">
    <property type="term" value="P:amino acid biosynthetic process"/>
    <property type="evidence" value="ECO:0007669"/>
    <property type="project" value="UniProtKB-ARBA"/>
</dbReference>
<gene>
    <name evidence="14" type="ORF">DEACI_1381</name>
    <name evidence="13" type="ORF">DEACI_1706</name>
</gene>
<dbReference type="Proteomes" id="UP000836597">
    <property type="component" value="Chromosome"/>
</dbReference>
<proteinExistence type="inferred from homology"/>
<keyword evidence="15" id="KW-1185">Reference proteome</keyword>
<evidence type="ECO:0000313" key="14">
    <source>
        <dbReference type="EMBL" id="CEJ06927.1"/>
    </source>
</evidence>
<dbReference type="InterPro" id="IPR043132">
    <property type="entry name" value="BCAT-like_C"/>
</dbReference>
<protein>
    <recommendedName>
        <fullName evidence="5 12">D-alanine aminotransferase</fullName>
        <ecNumber evidence="4 12">2.6.1.21</ecNumber>
    </recommendedName>
</protein>
<evidence type="ECO:0000256" key="6">
    <source>
        <dbReference type="ARBA" id="ARBA00022576"/>
    </source>
</evidence>
<evidence type="ECO:0000256" key="2">
    <source>
        <dbReference type="ARBA" id="ARBA00009320"/>
    </source>
</evidence>
<dbReference type="CDD" id="cd01558">
    <property type="entry name" value="D-AAT_like"/>
    <property type="match status" value="1"/>
</dbReference>
<evidence type="ECO:0000256" key="8">
    <source>
        <dbReference type="ARBA" id="ARBA00022898"/>
    </source>
</evidence>
<evidence type="ECO:0000256" key="9">
    <source>
        <dbReference type="ARBA" id="ARBA00047911"/>
    </source>
</evidence>
<name>A0A8S0VWN3_9FIRM</name>
<dbReference type="FunFam" id="3.20.10.10:FF:000002">
    <property type="entry name" value="D-alanine aminotransferase"/>
    <property type="match status" value="1"/>
</dbReference>
<dbReference type="InterPro" id="IPR036038">
    <property type="entry name" value="Aminotransferase-like"/>
</dbReference>
<dbReference type="InterPro" id="IPR005784">
    <property type="entry name" value="D_amino_transT"/>
</dbReference>
<keyword evidence="7 13" id="KW-0808">Transferase</keyword>
<dbReference type="GO" id="GO:0046394">
    <property type="term" value="P:carboxylic acid biosynthetic process"/>
    <property type="evidence" value="ECO:0007669"/>
    <property type="project" value="UniProtKB-ARBA"/>
</dbReference>
<dbReference type="GO" id="GO:0046416">
    <property type="term" value="P:D-amino acid metabolic process"/>
    <property type="evidence" value="ECO:0007669"/>
    <property type="project" value="InterPro"/>
</dbReference>
<comment type="catalytic activity">
    <reaction evidence="9 12">
        <text>D-alanine + 2-oxoglutarate = D-glutamate + pyruvate</text>
        <dbReference type="Rhea" id="RHEA:15869"/>
        <dbReference type="ChEBI" id="CHEBI:15361"/>
        <dbReference type="ChEBI" id="CHEBI:16810"/>
        <dbReference type="ChEBI" id="CHEBI:29986"/>
        <dbReference type="ChEBI" id="CHEBI:57416"/>
        <dbReference type="EC" id="2.6.1.21"/>
    </reaction>
</comment>
<dbReference type="EMBL" id="LR746496">
    <property type="protein sequence ID" value="CAA7601053.1"/>
    <property type="molecule type" value="Genomic_DNA"/>
</dbReference>
<evidence type="ECO:0000256" key="5">
    <source>
        <dbReference type="ARBA" id="ARBA00021779"/>
    </source>
</evidence>
<evidence type="ECO:0000256" key="1">
    <source>
        <dbReference type="ARBA" id="ARBA00001933"/>
    </source>
</evidence>
<reference evidence="13" key="2">
    <citation type="submission" date="2020-01" db="EMBL/GenBank/DDBJ databases">
        <authorList>
            <person name="Hornung B."/>
        </authorList>
    </citation>
    <scope>NUCLEOTIDE SEQUENCE</scope>
    <source>
        <strain evidence="13">PacBioINE</strain>
    </source>
</reference>
<keyword evidence="6 13" id="KW-0032">Aminotransferase</keyword>
<dbReference type="AlphaFoldDB" id="A0A8S0VWN3"/>